<dbReference type="SUPFAM" id="SSF110849">
    <property type="entry name" value="ParB/Sulfiredoxin"/>
    <property type="match status" value="1"/>
</dbReference>
<dbReference type="EMBL" id="JBHFNR010000286">
    <property type="protein sequence ID" value="MFB2898322.1"/>
    <property type="molecule type" value="Genomic_DNA"/>
</dbReference>
<dbReference type="InterPro" id="IPR036086">
    <property type="entry name" value="ParB/Sulfiredoxin_sf"/>
</dbReference>
<organism evidence="1 2">
    <name type="scientific">Floridaenema flaviceps BLCC-F50</name>
    <dbReference type="NCBI Taxonomy" id="3153642"/>
    <lineage>
        <taxon>Bacteria</taxon>
        <taxon>Bacillati</taxon>
        <taxon>Cyanobacteriota</taxon>
        <taxon>Cyanophyceae</taxon>
        <taxon>Oscillatoriophycideae</taxon>
        <taxon>Aerosakkonematales</taxon>
        <taxon>Aerosakkonemataceae</taxon>
        <taxon>Floridanema</taxon>
        <taxon>Floridanema flaviceps</taxon>
    </lineage>
</organism>
<reference evidence="1 2" key="1">
    <citation type="submission" date="2024-09" db="EMBL/GenBank/DDBJ databases">
        <title>Floridaenema gen nov. (Aerosakkonemataceae, Aerosakkonematales ord. nov., Cyanobacteria) from benthic tropical and subtropical fresh waters, with the description of four new species.</title>
        <authorList>
            <person name="Moretto J.A."/>
            <person name="Berthold D.E."/>
            <person name="Lefler F.W."/>
            <person name="Huang I.-S."/>
            <person name="Laughinghouse H. IV."/>
        </authorList>
    </citation>
    <scope>NUCLEOTIDE SEQUENCE [LARGE SCALE GENOMIC DNA]</scope>
    <source>
        <strain evidence="1 2">BLCC-F50</strain>
    </source>
</reference>
<sequence length="252" mass="28569">MNLKKLSPSLVAVKRITSSVPRSNFAENELDNTAKQILEIGGLINPIVVCRTSSDAYSYEVVDGHFEYYAAARAKEIDPIRGETIGAFIIEPENEKALLTQVQVLRKQRISINTGLSEVDKETKISPSFELRLTNLESRQTNIESRSENRHNELRSEYLSEIKALKSRMDEIETRIKPVQIPLLEALNNMELSKLLSQLSKIPGVNSTVIANFKKERSKQPFEPFTSFEDVVKRVYKLGGTTMIKIIDGWQK</sequence>
<dbReference type="Proteomes" id="UP001576784">
    <property type="component" value="Unassembled WGS sequence"/>
</dbReference>
<protein>
    <submittedName>
        <fullName evidence="1">Chromosome partitioning protein ParB</fullName>
    </submittedName>
</protein>
<keyword evidence="2" id="KW-1185">Reference proteome</keyword>
<dbReference type="Gene3D" id="3.90.1530.10">
    <property type="entry name" value="Conserved hypothetical protein from pyrococcus furiosus pfu- 392566-001, ParB domain"/>
    <property type="match status" value="1"/>
</dbReference>
<name>A0ABV4Y4T8_9CYAN</name>
<gene>
    <name evidence="1" type="ORF">ACE1CI_35850</name>
</gene>
<evidence type="ECO:0000313" key="2">
    <source>
        <dbReference type="Proteomes" id="UP001576784"/>
    </source>
</evidence>
<accession>A0ABV4Y4T8</accession>
<dbReference type="RefSeq" id="WP_413267922.1">
    <property type="nucleotide sequence ID" value="NZ_JBHFNR010000286.1"/>
</dbReference>
<proteinExistence type="predicted"/>
<comment type="caution">
    <text evidence="1">The sequence shown here is derived from an EMBL/GenBank/DDBJ whole genome shotgun (WGS) entry which is preliminary data.</text>
</comment>
<evidence type="ECO:0000313" key="1">
    <source>
        <dbReference type="EMBL" id="MFB2898322.1"/>
    </source>
</evidence>